<dbReference type="PANTHER" id="PTHR24421:SF10">
    <property type="entry name" value="NITRATE_NITRITE SENSOR PROTEIN NARQ"/>
    <property type="match status" value="1"/>
</dbReference>
<protein>
    <recommendedName>
        <fullName evidence="2">histidine kinase</fullName>
        <ecNumber evidence="2">2.7.13.3</ecNumber>
    </recommendedName>
</protein>
<evidence type="ECO:0000256" key="7">
    <source>
        <dbReference type="ARBA" id="ARBA00022840"/>
    </source>
</evidence>
<keyword evidence="3" id="KW-0597">Phosphoprotein</keyword>
<dbReference type="STRING" id="943816.AN217_00705"/>
<feature type="transmembrane region" description="Helical" evidence="9">
    <location>
        <begin position="61"/>
        <end position="79"/>
    </location>
</feature>
<proteinExistence type="predicted"/>
<feature type="transmembrane region" description="Helical" evidence="9">
    <location>
        <begin position="110"/>
        <end position="129"/>
    </location>
</feature>
<dbReference type="Pfam" id="PF07730">
    <property type="entry name" value="HisKA_3"/>
    <property type="match status" value="1"/>
</dbReference>
<keyword evidence="4" id="KW-0808">Transferase</keyword>
<keyword evidence="5" id="KW-0547">Nucleotide-binding</keyword>
<evidence type="ECO:0000313" key="12">
    <source>
        <dbReference type="Proteomes" id="UP000182841"/>
    </source>
</evidence>
<evidence type="ECO:0000256" key="4">
    <source>
        <dbReference type="ARBA" id="ARBA00022679"/>
    </source>
</evidence>
<sequence length="404" mass="42185">MTTSRAVPGGWRSFAVGAAVVCLVPPALLGPSGALLVCVSALLVVAVPLLRWPWGRVTGSAAAFAAMAVSLLTDVLYAGRPGLTLLWMPFECAGLLILTGRLVRHTRSRYLLPAGLLAVLTTLALPLRFTLRKPGAGADDVVIMVLVTLLPVACAVGIGSYLRSADNRRRRAVLQARREQRLQMARVLHDSVAHEVTGMVLDVQAAQVAPQDPGESRALLSRVEEAGLRALDSMDRALQTLRRAEEVREDAGGQEPAHPSTRVYGVADLPELVGRFAESGSGTAELDLDDGLAGALPREVDEAVYVLVLEALTNVRRHAAGARRVTVAVGPASGAVVRVRVVNDGGGSTRPLLPSRKGGGTGLVGLEERYRSLGGVLESGPCAGGWRVAGTLPAAAPTASSGSR</sequence>
<evidence type="ECO:0000256" key="8">
    <source>
        <dbReference type="ARBA" id="ARBA00023012"/>
    </source>
</evidence>
<reference evidence="12" key="1">
    <citation type="submission" date="2016-10" db="EMBL/GenBank/DDBJ databases">
        <authorList>
            <person name="Varghese N."/>
            <person name="Submissions S."/>
        </authorList>
    </citation>
    <scope>NUCLEOTIDE SEQUENCE [LARGE SCALE GENOMIC DNA]</scope>
    <source>
        <strain evidence="12">CGMCC 4.6825</strain>
    </source>
</reference>
<dbReference type="GO" id="GO:0005524">
    <property type="term" value="F:ATP binding"/>
    <property type="evidence" value="ECO:0007669"/>
    <property type="project" value="UniProtKB-KW"/>
</dbReference>
<keyword evidence="12" id="KW-1185">Reference proteome</keyword>
<dbReference type="SUPFAM" id="SSF55874">
    <property type="entry name" value="ATPase domain of HSP90 chaperone/DNA topoisomerase II/histidine kinase"/>
    <property type="match status" value="1"/>
</dbReference>
<feature type="transmembrane region" description="Helical" evidence="9">
    <location>
        <begin position="85"/>
        <end position="103"/>
    </location>
</feature>
<dbReference type="Proteomes" id="UP000182841">
    <property type="component" value="Unassembled WGS sequence"/>
</dbReference>
<name>A0A1H9W627_9ACTN</name>
<keyword evidence="7" id="KW-0067">ATP-binding</keyword>
<dbReference type="Gene3D" id="1.20.5.1930">
    <property type="match status" value="1"/>
</dbReference>
<dbReference type="AlphaFoldDB" id="A0A1H9W627"/>
<dbReference type="RefSeq" id="WP_079172093.1">
    <property type="nucleotide sequence ID" value="NZ_FOGO01000015.1"/>
</dbReference>
<feature type="transmembrane region" description="Helical" evidence="9">
    <location>
        <begin position="9"/>
        <end position="28"/>
    </location>
</feature>
<evidence type="ECO:0000256" key="2">
    <source>
        <dbReference type="ARBA" id="ARBA00012438"/>
    </source>
</evidence>
<dbReference type="CDD" id="cd16917">
    <property type="entry name" value="HATPase_UhpB-NarQ-NarX-like"/>
    <property type="match status" value="1"/>
</dbReference>
<evidence type="ECO:0000256" key="9">
    <source>
        <dbReference type="SAM" id="Phobius"/>
    </source>
</evidence>
<dbReference type="Gene3D" id="3.30.565.10">
    <property type="entry name" value="Histidine kinase-like ATPase, C-terminal domain"/>
    <property type="match status" value="1"/>
</dbReference>
<organism evidence="11 12">
    <name type="scientific">Streptomyces qinglanensis</name>
    <dbReference type="NCBI Taxonomy" id="943816"/>
    <lineage>
        <taxon>Bacteria</taxon>
        <taxon>Bacillati</taxon>
        <taxon>Actinomycetota</taxon>
        <taxon>Actinomycetes</taxon>
        <taxon>Kitasatosporales</taxon>
        <taxon>Streptomycetaceae</taxon>
        <taxon>Streptomyces</taxon>
    </lineage>
</organism>
<evidence type="ECO:0000256" key="6">
    <source>
        <dbReference type="ARBA" id="ARBA00022777"/>
    </source>
</evidence>
<keyword evidence="8" id="KW-0902">Two-component regulatory system</keyword>
<dbReference type="GO" id="GO:0000155">
    <property type="term" value="F:phosphorelay sensor kinase activity"/>
    <property type="evidence" value="ECO:0007669"/>
    <property type="project" value="InterPro"/>
</dbReference>
<dbReference type="InterPro" id="IPR050482">
    <property type="entry name" value="Sensor_HK_TwoCompSys"/>
</dbReference>
<evidence type="ECO:0000313" key="11">
    <source>
        <dbReference type="EMBL" id="SES29231.1"/>
    </source>
</evidence>
<keyword evidence="6 11" id="KW-0418">Kinase</keyword>
<feature type="domain" description="Signal transduction histidine kinase subgroup 3 dimerisation and phosphoacceptor" evidence="10">
    <location>
        <begin position="181"/>
        <end position="244"/>
    </location>
</feature>
<dbReference type="GO" id="GO:0016020">
    <property type="term" value="C:membrane"/>
    <property type="evidence" value="ECO:0007669"/>
    <property type="project" value="InterPro"/>
</dbReference>
<gene>
    <name evidence="11" type="ORF">SAMN05421870_11569</name>
</gene>
<evidence type="ECO:0000256" key="3">
    <source>
        <dbReference type="ARBA" id="ARBA00022553"/>
    </source>
</evidence>
<dbReference type="EC" id="2.7.13.3" evidence="2"/>
<keyword evidence="9" id="KW-0472">Membrane</keyword>
<feature type="transmembrane region" description="Helical" evidence="9">
    <location>
        <begin position="141"/>
        <end position="162"/>
    </location>
</feature>
<feature type="transmembrane region" description="Helical" evidence="9">
    <location>
        <begin position="34"/>
        <end position="54"/>
    </location>
</feature>
<keyword evidence="9" id="KW-1133">Transmembrane helix</keyword>
<comment type="catalytic activity">
    <reaction evidence="1">
        <text>ATP + protein L-histidine = ADP + protein N-phospho-L-histidine.</text>
        <dbReference type="EC" id="2.7.13.3"/>
    </reaction>
</comment>
<dbReference type="EMBL" id="FOGO01000015">
    <property type="protein sequence ID" value="SES29231.1"/>
    <property type="molecule type" value="Genomic_DNA"/>
</dbReference>
<dbReference type="InterPro" id="IPR011712">
    <property type="entry name" value="Sig_transdc_His_kin_sub3_dim/P"/>
</dbReference>
<evidence type="ECO:0000256" key="5">
    <source>
        <dbReference type="ARBA" id="ARBA00022741"/>
    </source>
</evidence>
<dbReference type="InterPro" id="IPR036890">
    <property type="entry name" value="HATPase_C_sf"/>
</dbReference>
<keyword evidence="9" id="KW-0812">Transmembrane</keyword>
<accession>A0A1H9W627</accession>
<evidence type="ECO:0000256" key="1">
    <source>
        <dbReference type="ARBA" id="ARBA00000085"/>
    </source>
</evidence>
<evidence type="ECO:0000259" key="10">
    <source>
        <dbReference type="Pfam" id="PF07730"/>
    </source>
</evidence>
<dbReference type="PANTHER" id="PTHR24421">
    <property type="entry name" value="NITRATE/NITRITE SENSOR PROTEIN NARX-RELATED"/>
    <property type="match status" value="1"/>
</dbReference>
<dbReference type="GO" id="GO:0046983">
    <property type="term" value="F:protein dimerization activity"/>
    <property type="evidence" value="ECO:0007669"/>
    <property type="project" value="InterPro"/>
</dbReference>